<sequence>MDKKQENLQDSQESVKKKPASVNKDKHEKREARLAAALRANLRRRKAGPGDTDKKED</sequence>
<name>A0ABV3Z5W4_9PROT</name>
<reference evidence="2 3" key="1">
    <citation type="submission" date="2024-05" db="EMBL/GenBank/DDBJ databases">
        <title>Three bacterial strains, DH-69, EH-24, and ECK-19 isolated from coastal sediments.</title>
        <authorList>
            <person name="Ye Y.-Q."/>
            <person name="Du Z.-J."/>
        </authorList>
    </citation>
    <scope>NUCLEOTIDE SEQUENCE [LARGE SCALE GENOMIC DNA]</scope>
    <source>
        <strain evidence="2 3">ECK-19</strain>
    </source>
</reference>
<accession>A0ABV3Z5W4</accession>
<dbReference type="Proteomes" id="UP001560685">
    <property type="component" value="Unassembled WGS sequence"/>
</dbReference>
<gene>
    <name evidence="2" type="ORF">ABFZ84_11655</name>
</gene>
<evidence type="ECO:0000256" key="1">
    <source>
        <dbReference type="SAM" id="MobiDB-lite"/>
    </source>
</evidence>
<keyword evidence="3" id="KW-1185">Reference proteome</keyword>
<feature type="region of interest" description="Disordered" evidence="1">
    <location>
        <begin position="1"/>
        <end position="57"/>
    </location>
</feature>
<evidence type="ECO:0000313" key="2">
    <source>
        <dbReference type="EMBL" id="MEX6634200.1"/>
    </source>
</evidence>
<comment type="caution">
    <text evidence="2">The sequence shown here is derived from an EMBL/GenBank/DDBJ whole genome shotgun (WGS) entry which is preliminary data.</text>
</comment>
<evidence type="ECO:0000313" key="3">
    <source>
        <dbReference type="Proteomes" id="UP001560685"/>
    </source>
</evidence>
<dbReference type="EMBL" id="JBEHZE010000001">
    <property type="protein sequence ID" value="MEX6634200.1"/>
    <property type="molecule type" value="Genomic_DNA"/>
</dbReference>
<proteinExistence type="predicted"/>
<organism evidence="2 3">
    <name type="scientific">Hyphococcus lacteus</name>
    <dbReference type="NCBI Taxonomy" id="3143536"/>
    <lineage>
        <taxon>Bacteria</taxon>
        <taxon>Pseudomonadati</taxon>
        <taxon>Pseudomonadota</taxon>
        <taxon>Alphaproteobacteria</taxon>
        <taxon>Parvularculales</taxon>
        <taxon>Parvularculaceae</taxon>
        <taxon>Hyphococcus</taxon>
    </lineage>
</organism>
<dbReference type="RefSeq" id="WP_369314189.1">
    <property type="nucleotide sequence ID" value="NZ_JBEHZE010000001.1"/>
</dbReference>
<protein>
    <submittedName>
        <fullName evidence="2">Uncharacterized protein</fullName>
    </submittedName>
</protein>
<feature type="compositionally biased region" description="Basic and acidic residues" evidence="1">
    <location>
        <begin position="23"/>
        <end position="33"/>
    </location>
</feature>